<evidence type="ECO:0000313" key="11">
    <source>
        <dbReference type="EMBL" id="CAB3365096.1"/>
    </source>
</evidence>
<gene>
    <name evidence="11" type="ORF">CLODIP_2_CD06716</name>
</gene>
<evidence type="ECO:0000256" key="1">
    <source>
        <dbReference type="ARBA" id="ARBA00004371"/>
    </source>
</evidence>
<keyword evidence="12" id="KW-1185">Reference proteome</keyword>
<sequence length="300" mass="34148">MLIFCGLRVSLPLSLPIPWMLLLLFGLFCQLSVAYKPVVLIHGILADKGCMNVVAERIKQLHPGTVVYATDRFTGWSSLAPMWHQVDALAADLLNISKAHPEGVHLVGYSQGGLVSRAILEKYPEHNVQTFISLSSPQAGQYGTKFLHLYFPNLWLKTAFEIFYSDVGQYTSVANYWNDPHHQKLYYKYSVFLPYANNEKASNQSAIYKQGFRKLKKLVLIGGPDDEVITPWQSSHFGYYNENETVIDMKDQDIYKQDMFGLKTLDESGRIQIITQAGIDHFSWHINLSVIDKHIIPHLD</sequence>
<dbReference type="GO" id="GO:0098599">
    <property type="term" value="F:palmitoyl hydrolase activity"/>
    <property type="evidence" value="ECO:0007669"/>
    <property type="project" value="InterPro"/>
</dbReference>
<accession>A0A8S1BZD6</accession>
<keyword evidence="5" id="KW-1015">Disulfide bond</keyword>
<evidence type="ECO:0000256" key="7">
    <source>
        <dbReference type="ARBA" id="ARBA00023228"/>
    </source>
</evidence>
<dbReference type="Pfam" id="PF02089">
    <property type="entry name" value="Palm_thioest"/>
    <property type="match status" value="1"/>
</dbReference>
<dbReference type="Proteomes" id="UP000494165">
    <property type="component" value="Unassembled WGS sequence"/>
</dbReference>
<dbReference type="SUPFAM" id="SSF53474">
    <property type="entry name" value="alpha/beta-Hydrolases"/>
    <property type="match status" value="1"/>
</dbReference>
<dbReference type="InterPro" id="IPR029058">
    <property type="entry name" value="AB_hydrolase_fold"/>
</dbReference>
<evidence type="ECO:0000256" key="3">
    <source>
        <dbReference type="ARBA" id="ARBA00022729"/>
    </source>
</evidence>
<dbReference type="OrthoDB" id="155976at2759"/>
<comment type="caution">
    <text evidence="11">The sequence shown here is derived from an EMBL/GenBank/DDBJ whole genome shotgun (WGS) entry which is preliminary data.</text>
</comment>
<dbReference type="FunFam" id="3.40.50.1820:FF:000037">
    <property type="entry name" value="Lysosomal thioesterase PPT2 homolog"/>
    <property type="match status" value="1"/>
</dbReference>
<evidence type="ECO:0000256" key="5">
    <source>
        <dbReference type="ARBA" id="ARBA00023157"/>
    </source>
</evidence>
<organism evidence="11 12">
    <name type="scientific">Cloeon dipterum</name>
    <dbReference type="NCBI Taxonomy" id="197152"/>
    <lineage>
        <taxon>Eukaryota</taxon>
        <taxon>Metazoa</taxon>
        <taxon>Ecdysozoa</taxon>
        <taxon>Arthropoda</taxon>
        <taxon>Hexapoda</taxon>
        <taxon>Insecta</taxon>
        <taxon>Pterygota</taxon>
        <taxon>Palaeoptera</taxon>
        <taxon>Ephemeroptera</taxon>
        <taxon>Pisciforma</taxon>
        <taxon>Baetidae</taxon>
        <taxon>Cloeon</taxon>
    </lineage>
</organism>
<dbReference type="AlphaFoldDB" id="A0A8S1BZD6"/>
<dbReference type="EC" id="3.1.2.2" evidence="8"/>
<dbReference type="GO" id="GO:0016790">
    <property type="term" value="F:thiolester hydrolase activity"/>
    <property type="evidence" value="ECO:0007669"/>
    <property type="project" value="TreeGrafter"/>
</dbReference>
<evidence type="ECO:0000256" key="6">
    <source>
        <dbReference type="ARBA" id="ARBA00023180"/>
    </source>
</evidence>
<comment type="subcellular location">
    <subcellularLocation>
        <location evidence="1">Lysosome</location>
    </subcellularLocation>
</comment>
<dbReference type="GO" id="GO:0005764">
    <property type="term" value="C:lysosome"/>
    <property type="evidence" value="ECO:0007669"/>
    <property type="project" value="UniProtKB-SubCell"/>
</dbReference>
<dbReference type="Gene3D" id="3.40.50.1820">
    <property type="entry name" value="alpha/beta hydrolase"/>
    <property type="match status" value="1"/>
</dbReference>
<keyword evidence="3" id="KW-0732">Signal</keyword>
<proteinExistence type="inferred from homology"/>
<evidence type="ECO:0000256" key="2">
    <source>
        <dbReference type="ARBA" id="ARBA00010758"/>
    </source>
</evidence>
<keyword evidence="6" id="KW-0325">Glycoprotein</keyword>
<dbReference type="InterPro" id="IPR002472">
    <property type="entry name" value="Palm_thioest"/>
</dbReference>
<comment type="catalytic activity">
    <reaction evidence="9">
        <text>S-hexadecanoyl-N-acetylcysteamine + H2O = N-acetylcysteamine + hexadecanoate + H(+)</text>
        <dbReference type="Rhea" id="RHEA:84099"/>
        <dbReference type="ChEBI" id="CHEBI:7896"/>
        <dbReference type="ChEBI" id="CHEBI:15377"/>
        <dbReference type="ChEBI" id="CHEBI:15378"/>
        <dbReference type="ChEBI" id="CHEBI:74410"/>
        <dbReference type="ChEBI" id="CHEBI:233601"/>
    </reaction>
</comment>
<name>A0A8S1BZD6_9INSE</name>
<protein>
    <recommendedName>
        <fullName evidence="8">palmitoyl-CoA hydrolase</fullName>
        <ecNumber evidence="8">3.1.2.2</ecNumber>
    </recommendedName>
</protein>
<dbReference type="PANTHER" id="PTHR11247:SF27">
    <property type="entry name" value="LYSOSOMAL THIOESTERASE PPT2"/>
    <property type="match status" value="1"/>
</dbReference>
<evidence type="ECO:0000256" key="10">
    <source>
        <dbReference type="ARBA" id="ARBA00093353"/>
    </source>
</evidence>
<dbReference type="PRINTS" id="PR00414">
    <property type="entry name" value="PPTHIESTRASE"/>
</dbReference>
<evidence type="ECO:0000256" key="4">
    <source>
        <dbReference type="ARBA" id="ARBA00022801"/>
    </source>
</evidence>
<reference evidence="11 12" key="1">
    <citation type="submission" date="2020-04" db="EMBL/GenBank/DDBJ databases">
        <authorList>
            <person name="Alioto T."/>
            <person name="Alioto T."/>
            <person name="Gomez Garrido J."/>
        </authorList>
    </citation>
    <scope>NUCLEOTIDE SEQUENCE [LARGE SCALE GENOMIC DNA]</scope>
</reference>
<keyword evidence="7" id="KW-0458">Lysosome</keyword>
<evidence type="ECO:0000256" key="9">
    <source>
        <dbReference type="ARBA" id="ARBA00093223"/>
    </source>
</evidence>
<dbReference type="EMBL" id="CADEPI010000019">
    <property type="protein sequence ID" value="CAB3365096.1"/>
    <property type="molecule type" value="Genomic_DNA"/>
</dbReference>
<dbReference type="PANTHER" id="PTHR11247">
    <property type="entry name" value="PALMITOYL-PROTEIN THIOESTERASE/DOLICHYLDIPHOSPHATASE 1"/>
    <property type="match status" value="1"/>
</dbReference>
<evidence type="ECO:0000313" key="12">
    <source>
        <dbReference type="Proteomes" id="UP000494165"/>
    </source>
</evidence>
<comment type="function">
    <text evidence="10">Catalyzes the cleavage of thioester bonds from S-palmitoyl-CoA or S-palmitoyl-N-acetylcysteamine (unbranched structures) but does not have activity against palmitoylcysteine or palmitoylated proteins, branched structures or bulky head groups. Conversely, hydrolyzes both long and short chain fatty acyl-CoA substrate.</text>
</comment>
<evidence type="ECO:0000256" key="8">
    <source>
        <dbReference type="ARBA" id="ARBA00038848"/>
    </source>
</evidence>
<keyword evidence="4" id="KW-0378">Hydrolase</keyword>
<comment type="similarity">
    <text evidence="2">Belongs to the palmitoyl-protein thioesterase family.</text>
</comment>